<evidence type="ECO:0000256" key="1">
    <source>
        <dbReference type="SAM" id="MobiDB-lite"/>
    </source>
</evidence>
<dbReference type="PROSITE" id="PS52050">
    <property type="entry name" value="WYL"/>
    <property type="match status" value="1"/>
</dbReference>
<keyword evidence="4" id="KW-0378">Hydrolase</keyword>
<dbReference type="OrthoDB" id="3415124at2"/>
<protein>
    <submittedName>
        <fullName evidence="4">Helicase conserved C-terminal domain-containing protein</fullName>
    </submittedName>
</protein>
<keyword evidence="5" id="KW-1185">Reference proteome</keyword>
<dbReference type="GO" id="GO:0004386">
    <property type="term" value="F:helicase activity"/>
    <property type="evidence" value="ECO:0007669"/>
    <property type="project" value="UniProtKB-KW"/>
</dbReference>
<organism evidence="4 5">
    <name type="scientific">Klenkia taihuensis</name>
    <dbReference type="NCBI Taxonomy" id="1225127"/>
    <lineage>
        <taxon>Bacteria</taxon>
        <taxon>Bacillati</taxon>
        <taxon>Actinomycetota</taxon>
        <taxon>Actinomycetes</taxon>
        <taxon>Geodermatophilales</taxon>
        <taxon>Geodermatophilaceae</taxon>
        <taxon>Klenkia</taxon>
    </lineage>
</organism>
<evidence type="ECO:0000259" key="3">
    <source>
        <dbReference type="Pfam" id="PF13625"/>
    </source>
</evidence>
<dbReference type="Proteomes" id="UP000199022">
    <property type="component" value="Unassembled WGS sequence"/>
</dbReference>
<proteinExistence type="predicted"/>
<dbReference type="EMBL" id="FOMD01000002">
    <property type="protein sequence ID" value="SFC90371.1"/>
    <property type="molecule type" value="Genomic_DNA"/>
</dbReference>
<dbReference type="STRING" id="1225127.SAMN05661030_1893"/>
<dbReference type="AlphaFoldDB" id="A0A1I1MY86"/>
<keyword evidence="4" id="KW-0067">ATP-binding</keyword>
<feature type="compositionally biased region" description="Pro residues" evidence="1">
    <location>
        <begin position="630"/>
        <end position="639"/>
    </location>
</feature>
<feature type="domain" description="WYL" evidence="2">
    <location>
        <begin position="677"/>
        <end position="739"/>
    </location>
</feature>
<dbReference type="Pfam" id="PF13625">
    <property type="entry name" value="Helicase_C_3"/>
    <property type="match status" value="1"/>
</dbReference>
<gene>
    <name evidence="4" type="ORF">SAMN05661030_1893</name>
</gene>
<dbReference type="RefSeq" id="WP_091557075.1">
    <property type="nucleotide sequence ID" value="NZ_BNAC01000004.1"/>
</dbReference>
<dbReference type="Pfam" id="PF13280">
    <property type="entry name" value="WYL"/>
    <property type="match status" value="1"/>
</dbReference>
<feature type="compositionally biased region" description="Low complexity" evidence="1">
    <location>
        <begin position="617"/>
        <end position="629"/>
    </location>
</feature>
<evidence type="ECO:0000259" key="2">
    <source>
        <dbReference type="Pfam" id="PF13280"/>
    </source>
</evidence>
<keyword evidence="4" id="KW-0547">Nucleotide-binding</keyword>
<evidence type="ECO:0000313" key="4">
    <source>
        <dbReference type="EMBL" id="SFC90371.1"/>
    </source>
</evidence>
<accession>A0A1I1MY86</accession>
<sequence>MSTTEGAAAPATLAAWLRTRTDEQLGTLLALRPDVARPAPSDVVGLATRLAVPVSVDRALDELDAGTLQVLDVVLLAPGDGLTRGELTAALPGAPVDEAVTLLTDRALLWGDDVLHAPEPVRRAVRYPAGLGRPRTPPPSDVEGDLAEVDDDERAVLEALAGENPLGRLPVDNAGSAPDSPARRLLRRGLLTRVDAANVELPRQYGLALRGDQPYGPVRRRPEPPTEHRDPAVVDRRAAGAALETVGRVGELLAALEEDPAGLLRSGGMAIRDQKRLARTLGVDEGAAGFFVEVAHAAGLLDLGGPHRDEWLPSRESDAWREQPLPERWAVLAAGWLDSMRVISLVGQRDLAGKAVNVLSPDVVRHTVPAVRRTLLATLGDLGPGLGLATDDLLALLRWQSPRRADRFVLVPALVGEAEQLGVVVGGRLSAGGRGLLTGGEEGAATGMRGLLPDPVDHVLAQPDLSLVAPGPLVAELARTLAVVADVESSGGATVFRVTDGSVRRALDSGWSAAELHDFFARASRTPVPQALDYLVDDVARQHGRLRVGAIEAYVRSDDHGLLSQVLSDRRTAGAELRRLAPGVLVSGLPADEVLEVLRAAGYAPAGESAGGAVLTRPAGRPRATARPGSRPPAGPRPLGPDEVEATVREIRAGDAALAARRTDPARQVPGVTTASTLELLSRAVREQLPVWLGYVDAQGSGSRRTVQPMTLGGGFLSGFDEGKGEQRTFAVHRITSVDLVDEA</sequence>
<feature type="compositionally biased region" description="Basic and acidic residues" evidence="1">
    <location>
        <begin position="220"/>
        <end position="230"/>
    </location>
</feature>
<evidence type="ECO:0000313" key="5">
    <source>
        <dbReference type="Proteomes" id="UP000199022"/>
    </source>
</evidence>
<dbReference type="InterPro" id="IPR026881">
    <property type="entry name" value="WYL_dom"/>
</dbReference>
<feature type="domain" description="Helicase XPB/Ssl2 N-terminal" evidence="3">
    <location>
        <begin position="459"/>
        <end position="581"/>
    </location>
</feature>
<dbReference type="InterPro" id="IPR032830">
    <property type="entry name" value="XPB/Ssl2_N"/>
</dbReference>
<name>A0A1I1MY86_9ACTN</name>
<feature type="region of interest" description="Disordered" evidence="1">
    <location>
        <begin position="210"/>
        <end position="230"/>
    </location>
</feature>
<feature type="region of interest" description="Disordered" evidence="1">
    <location>
        <begin position="608"/>
        <end position="642"/>
    </location>
</feature>
<keyword evidence="4" id="KW-0347">Helicase</keyword>
<reference evidence="5" key="1">
    <citation type="submission" date="2016-10" db="EMBL/GenBank/DDBJ databases">
        <authorList>
            <person name="Varghese N."/>
            <person name="Submissions S."/>
        </authorList>
    </citation>
    <scope>NUCLEOTIDE SEQUENCE [LARGE SCALE GENOMIC DNA]</scope>
    <source>
        <strain evidence="5">DSM 45962</strain>
    </source>
</reference>